<evidence type="ECO:0000313" key="3">
    <source>
        <dbReference type="EMBL" id="QVL34332.1"/>
    </source>
</evidence>
<dbReference type="GO" id="GO:0003729">
    <property type="term" value="F:mRNA binding"/>
    <property type="evidence" value="ECO:0007669"/>
    <property type="project" value="UniProtKB-ARBA"/>
</dbReference>
<dbReference type="InterPro" id="IPR050437">
    <property type="entry name" value="Ribos_protein_bS1-like"/>
</dbReference>
<evidence type="ECO:0000313" key="4">
    <source>
        <dbReference type="Proteomes" id="UP000676194"/>
    </source>
</evidence>
<dbReference type="PANTHER" id="PTHR10724:SF10">
    <property type="entry name" value="S1 RNA-BINDING DOMAIN-CONTAINING PROTEIN 1"/>
    <property type="match status" value="1"/>
</dbReference>
<dbReference type="InterPro" id="IPR023319">
    <property type="entry name" value="Tex-like_HTH_dom_sf"/>
</dbReference>
<dbReference type="Gene3D" id="1.10.150.310">
    <property type="entry name" value="Tex RuvX-like domain-like"/>
    <property type="match status" value="1"/>
</dbReference>
<dbReference type="AlphaFoldDB" id="A0A8E6B9F7"/>
<dbReference type="SUPFAM" id="SSF50249">
    <property type="entry name" value="Nucleic acid-binding proteins"/>
    <property type="match status" value="1"/>
</dbReference>
<feature type="region of interest" description="Disordered" evidence="1">
    <location>
        <begin position="836"/>
        <end position="996"/>
    </location>
</feature>
<dbReference type="SUPFAM" id="SSF53098">
    <property type="entry name" value="Ribonuclease H-like"/>
    <property type="match status" value="2"/>
</dbReference>
<protein>
    <submittedName>
        <fullName evidence="3">Helix-hairpin-helix domain-containing protein</fullName>
    </submittedName>
</protein>
<dbReference type="GO" id="GO:0003735">
    <property type="term" value="F:structural constituent of ribosome"/>
    <property type="evidence" value="ECO:0007669"/>
    <property type="project" value="TreeGrafter"/>
</dbReference>
<dbReference type="InterPro" id="IPR032639">
    <property type="entry name" value="Tex_YqgF"/>
</dbReference>
<name>A0A8E6B9F7_9BACT</name>
<reference evidence="3" key="1">
    <citation type="submission" date="2021-05" db="EMBL/GenBank/DDBJ databases">
        <title>Complete genome sequence of the cellulolytic planctomycete Telmatocola sphagniphila SP2T and characterization of the first cellulase from planctomycetes.</title>
        <authorList>
            <person name="Rakitin A.L."/>
            <person name="Beletsky A.V."/>
            <person name="Naumoff D.G."/>
            <person name="Kulichevskaya I.S."/>
            <person name="Mardanov A.V."/>
            <person name="Ravin N.V."/>
            <person name="Dedysh S.N."/>
        </authorList>
    </citation>
    <scope>NUCLEOTIDE SEQUENCE</scope>
    <source>
        <strain evidence="3">SP2T</strain>
    </source>
</reference>
<dbReference type="Proteomes" id="UP000676194">
    <property type="component" value="Chromosome"/>
</dbReference>
<dbReference type="FunFam" id="2.40.50.140:FF:000051">
    <property type="entry name" value="RNA-binding transcriptional accessory protein"/>
    <property type="match status" value="1"/>
</dbReference>
<dbReference type="PANTHER" id="PTHR10724">
    <property type="entry name" value="30S RIBOSOMAL PROTEIN S1"/>
    <property type="match status" value="1"/>
</dbReference>
<dbReference type="InterPro" id="IPR003029">
    <property type="entry name" value="S1_domain"/>
</dbReference>
<dbReference type="InterPro" id="IPR006641">
    <property type="entry name" value="YqgF/RNaseH-like_dom"/>
</dbReference>
<dbReference type="RefSeq" id="WP_213499302.1">
    <property type="nucleotide sequence ID" value="NZ_CP074694.1"/>
</dbReference>
<dbReference type="InterPro" id="IPR012337">
    <property type="entry name" value="RNaseH-like_sf"/>
</dbReference>
<dbReference type="GO" id="GO:0005737">
    <property type="term" value="C:cytoplasm"/>
    <property type="evidence" value="ECO:0007669"/>
    <property type="project" value="UniProtKB-ARBA"/>
</dbReference>
<dbReference type="SUPFAM" id="SSF158832">
    <property type="entry name" value="Tex N-terminal region-like"/>
    <property type="match status" value="1"/>
</dbReference>
<feature type="compositionally biased region" description="Gly residues" evidence="1">
    <location>
        <begin position="895"/>
        <end position="905"/>
    </location>
</feature>
<dbReference type="Gene3D" id="1.10.3500.10">
    <property type="entry name" value="Tex N-terminal region-like"/>
    <property type="match status" value="2"/>
</dbReference>
<dbReference type="InterPro" id="IPR018974">
    <property type="entry name" value="Tex-like_N"/>
</dbReference>
<proteinExistence type="predicted"/>
<organism evidence="3 4">
    <name type="scientific">Telmatocola sphagniphila</name>
    <dbReference type="NCBI Taxonomy" id="1123043"/>
    <lineage>
        <taxon>Bacteria</taxon>
        <taxon>Pseudomonadati</taxon>
        <taxon>Planctomycetota</taxon>
        <taxon>Planctomycetia</taxon>
        <taxon>Gemmatales</taxon>
        <taxon>Gemmataceae</taxon>
    </lineage>
</organism>
<dbReference type="InterPro" id="IPR044146">
    <property type="entry name" value="S1_Tex"/>
</dbReference>
<feature type="compositionally biased region" description="Basic and acidic residues" evidence="1">
    <location>
        <begin position="931"/>
        <end position="946"/>
    </location>
</feature>
<dbReference type="Pfam" id="PF00575">
    <property type="entry name" value="S1"/>
    <property type="match status" value="1"/>
</dbReference>
<dbReference type="InterPro" id="IPR055179">
    <property type="entry name" value="Tex-like_central_region"/>
</dbReference>
<accession>A0A8E6B9F7</accession>
<dbReference type="SUPFAM" id="SSF47781">
    <property type="entry name" value="RuvA domain 2-like"/>
    <property type="match status" value="2"/>
</dbReference>
<feature type="domain" description="S1 motif" evidence="2">
    <location>
        <begin position="770"/>
        <end position="839"/>
    </location>
</feature>
<dbReference type="KEGG" id="tsph:KIH39_10620"/>
<dbReference type="Pfam" id="PF12836">
    <property type="entry name" value="HHH_3"/>
    <property type="match status" value="1"/>
</dbReference>
<dbReference type="InterPro" id="IPR012340">
    <property type="entry name" value="NA-bd_OB-fold"/>
</dbReference>
<dbReference type="EMBL" id="CP074694">
    <property type="protein sequence ID" value="QVL34332.1"/>
    <property type="molecule type" value="Genomic_DNA"/>
</dbReference>
<dbReference type="CDD" id="cd05685">
    <property type="entry name" value="S1_Tex"/>
    <property type="match status" value="1"/>
</dbReference>
<sequence>MQTEQQSATLLEASRIAQDFQIRKSQVESVMQLLDEGCTVPYLARYAREKTGGLPEDILRRLAERIHEYRQHQDRKKTILKNLEAQGKLTPELKEAIQAAETPRRLDDLYLPFKPKKKSTSQDARDRGLEPLALAIWNRDPAVENLLDVVNGMVAPEKLLITPEDVLNGAQQILAEMIADLAIVRAPARPILWETGNLVVTKNDSASEEKARDYRDYHKFSESIKTIPAHRILLINRGERENVLKVRVEADSERIKLASLKALNLQDHPHQAFLLQVADDAITRLLLPSLEKEVRRELTDIASDHAIGTAARNLHSMLMQHPLVNKRLLAIDPGMRNGCRVAVLSEDGELLEETSIFPHSPQYQRKESKHALEKMIRKHGVQVIAIGNGTASRDTEVLVSDLIHAFDCKRKGLPIPEDPVMVAPAAAKTEKEVAKPTAPEVSETPAVTAEASETPASVSEVSESTPEATTITPETPVPETATTPTATPETPAPVEAPLAAPVEAPQVVLEDLSALPEPDLELAYAVINEAGSNDYSTSPIAREEFPELDPTVRAAISIGRRLQDPLRELVKLDPQQIGIGVYQQDVKVKKLKETLETVIESCVNDIGVDLNKATISLLRFVSGLNPILAREIVDHRSRNGVYKKREDLLQVSTMTPEKYRQAAAFLQISGGEEPLDATRLHPEQYVLLKQLLSEYGFITADLSHPEKNEKIKEKLKTFNLQQLSERWKVSPDTVKDVLDAVFVPTTDPRLHGPVPILRKAMLQFEELAVGQELQGTVLNVVQFGAFVDVGLRDSGLVHISQMANRFIRSPFDVVSVGDIVKCWVLKIDTTAKKVSLTMIDPHPPARQERRQDQRPPRQEQRSERNDRPAPQGDRPPRPAGQGGGDQPRRGFQPRPGGGQQQGGGRFQRRDQQAPPPSSKPVDVTPPSNRKPRTDKPLPKLSKDALKGKAPLQTFGELMAFFKAKEEPGAPAKPPESAPPQAPEAQTPPEGETPKAE</sequence>
<dbReference type="Pfam" id="PF09371">
    <property type="entry name" value="Tex_N"/>
    <property type="match status" value="1"/>
</dbReference>
<dbReference type="InterPro" id="IPR041692">
    <property type="entry name" value="HHH_9"/>
</dbReference>
<dbReference type="Pfam" id="PF17674">
    <property type="entry name" value="HHH_9"/>
    <property type="match status" value="1"/>
</dbReference>
<evidence type="ECO:0000256" key="1">
    <source>
        <dbReference type="SAM" id="MobiDB-lite"/>
    </source>
</evidence>
<dbReference type="Pfam" id="PF16921">
    <property type="entry name" value="Tex_YqgF"/>
    <property type="match status" value="2"/>
</dbReference>
<dbReference type="Gene3D" id="2.40.50.140">
    <property type="entry name" value="Nucleic acid-binding proteins"/>
    <property type="match status" value="1"/>
</dbReference>
<dbReference type="GO" id="GO:0006139">
    <property type="term" value="P:nucleobase-containing compound metabolic process"/>
    <property type="evidence" value="ECO:0007669"/>
    <property type="project" value="InterPro"/>
</dbReference>
<dbReference type="GO" id="GO:0006412">
    <property type="term" value="P:translation"/>
    <property type="evidence" value="ECO:0007669"/>
    <property type="project" value="TreeGrafter"/>
</dbReference>
<dbReference type="InterPro" id="IPR023323">
    <property type="entry name" value="Tex-like_dom_sf"/>
</dbReference>
<dbReference type="FunFam" id="1.10.10.650:FF:000001">
    <property type="entry name" value="S1 RNA-binding domain 1"/>
    <property type="match status" value="1"/>
</dbReference>
<gene>
    <name evidence="3" type="ORF">KIH39_10620</name>
</gene>
<feature type="compositionally biased region" description="Polar residues" evidence="1">
    <location>
        <begin position="454"/>
        <end position="464"/>
    </location>
</feature>
<dbReference type="SMART" id="SM00732">
    <property type="entry name" value="YqgFc"/>
    <property type="match status" value="1"/>
</dbReference>
<feature type="compositionally biased region" description="Pro residues" evidence="1">
    <location>
        <begin position="970"/>
        <end position="981"/>
    </location>
</feature>
<dbReference type="InterPro" id="IPR010994">
    <property type="entry name" value="RuvA_2-like"/>
</dbReference>
<dbReference type="SMART" id="SM00316">
    <property type="entry name" value="S1"/>
    <property type="match status" value="1"/>
</dbReference>
<dbReference type="Pfam" id="PF22706">
    <property type="entry name" value="Tex_central_region"/>
    <property type="match status" value="1"/>
</dbReference>
<feature type="compositionally biased region" description="Basic and acidic residues" evidence="1">
    <location>
        <begin position="843"/>
        <end position="867"/>
    </location>
</feature>
<dbReference type="Gene3D" id="1.10.10.650">
    <property type="entry name" value="RuvA domain 2-like"/>
    <property type="match status" value="1"/>
</dbReference>
<feature type="region of interest" description="Disordered" evidence="1">
    <location>
        <begin position="429"/>
        <end position="493"/>
    </location>
</feature>
<evidence type="ECO:0000259" key="2">
    <source>
        <dbReference type="PROSITE" id="PS50126"/>
    </source>
</evidence>
<feature type="compositionally biased region" description="Low complexity" evidence="1">
    <location>
        <begin position="465"/>
        <end position="493"/>
    </location>
</feature>
<dbReference type="PROSITE" id="PS50126">
    <property type="entry name" value="S1"/>
    <property type="match status" value="1"/>
</dbReference>
<keyword evidence="4" id="KW-1185">Reference proteome</keyword>